<dbReference type="Gene3D" id="3.40.50.2000">
    <property type="entry name" value="Glycogen Phosphorylase B"/>
    <property type="match status" value="2"/>
</dbReference>
<dbReference type="RefSeq" id="WP_072989104.1">
    <property type="nucleotide sequence ID" value="NZ_FQZB01000012.1"/>
</dbReference>
<keyword evidence="1" id="KW-0328">Glycosyltransferase</keyword>
<dbReference type="Pfam" id="PF13289">
    <property type="entry name" value="SIR2_2"/>
    <property type="match status" value="1"/>
</dbReference>
<dbReference type="InterPro" id="IPR029035">
    <property type="entry name" value="DHS-like_NAD/FAD-binding_dom"/>
</dbReference>
<dbReference type="Gene3D" id="3.40.50.1220">
    <property type="entry name" value="TPP-binding domain"/>
    <property type="match status" value="1"/>
</dbReference>
<dbReference type="Proteomes" id="UP000184310">
    <property type="component" value="Unassembled WGS sequence"/>
</dbReference>
<dbReference type="InterPro" id="IPR001296">
    <property type="entry name" value="Glyco_trans_1"/>
</dbReference>
<dbReference type="SUPFAM" id="SSF53756">
    <property type="entry name" value="UDP-Glycosyltransferase/glycogen phosphorylase"/>
    <property type="match status" value="1"/>
</dbReference>
<dbReference type="EMBL" id="FQZB01000012">
    <property type="protein sequence ID" value="SHJ93917.1"/>
    <property type="molecule type" value="Genomic_DNA"/>
</dbReference>
<sequence length="867" mass="101101">MTQRNIPLDLLHSLENRHDAGVYVFLGAGISYNSGIPTSKQLIEIIRADETNYLYDFVNENHKIDLWNLAEVCQQETSDKYFREFITNNLSTVYNSEISTEYMILQFLIGKGYIKKVYTTNIDCMLEYVLDKNCIKYNKYSHIKGNNTKIYYESNINGNCDIIKLCGDIHSPFDMCFSKADIKEATTSSIFQAFLNDFKENKTFIFIGYSFYKDAIGKSIRQCIQERNQSIYVVNIDDEEKINLGDEEDYRYFQENAESFFKRLVKKLRPHLNIDHITFNDDGFGGVQTYYETLKKIMSKYLNNKVTYNSYPIFDTFKNLELENEEELKGMPRIRVAASMKLYDVVSQKRKGDVIHAHNSISAYHAHSLEFPVVLTSHSLLSSEMKYDRVEDLYNSKKEILYWENEYYSSLPYIIALSEAHRKELPKEIQHYTRILDAPFYLEPFLDANIVDCSPEEARKKIRNKVIGIENSKFDTKKFTVAFVGRCTIRKGIEIVHKVFDELFANYPNKVQLLYIGPELVLNEDNIEYKPSKSSSNDCENGKVSQCYKASFLNSVFYYKNDISDNLDKHLKEMCIGYKAADIVIAPSLYEPFGYVALEALASKRLIIAGKTGGFKEILANQRGELVDIEITNKYSIEKISHNIYIKINDLITRDNYNNIRLKDNVNKTIKNGFDYICKSYSEDNQMKLAKEMYEIYLNSITTGTLLAYIENESLMKVTNDEFNNFIYQLLKERLEDNNSFEKIIYTTSLAYLDIVDTLNILKGNSVDNILKRETLTENYNLFWEIATFLKRNKAMCKAIKIMETKILAETVTESTRCLFNIIKNKTRLVVYKDEINDVLLNKKNNIFHELICIYINKEEYRKSLLE</sequence>
<dbReference type="SUPFAM" id="SSF52467">
    <property type="entry name" value="DHS-like NAD/FAD-binding domain"/>
    <property type="match status" value="1"/>
</dbReference>
<gene>
    <name evidence="4" type="ORF">SAMN02745163_02878</name>
</gene>
<keyword evidence="5" id="KW-1185">Reference proteome</keyword>
<evidence type="ECO:0000313" key="5">
    <source>
        <dbReference type="Proteomes" id="UP000184310"/>
    </source>
</evidence>
<dbReference type="GO" id="GO:0016757">
    <property type="term" value="F:glycosyltransferase activity"/>
    <property type="evidence" value="ECO:0007669"/>
    <property type="project" value="UniProtKB-KW"/>
</dbReference>
<protein>
    <submittedName>
        <fullName evidence="4">Glycosyltransferase involved in cell wall bisynthesis</fullName>
    </submittedName>
</protein>
<dbReference type="OrthoDB" id="1688888at2"/>
<dbReference type="PANTHER" id="PTHR12526:SF510">
    <property type="entry name" value="D-INOSITOL 3-PHOSPHATE GLYCOSYLTRANSFERASE"/>
    <property type="match status" value="1"/>
</dbReference>
<dbReference type="STRING" id="1121302.SAMN02745163_02878"/>
<evidence type="ECO:0000259" key="3">
    <source>
        <dbReference type="Pfam" id="PF00534"/>
    </source>
</evidence>
<dbReference type="AlphaFoldDB" id="A0A1M6NDX3"/>
<dbReference type="PANTHER" id="PTHR12526">
    <property type="entry name" value="GLYCOSYLTRANSFERASE"/>
    <property type="match status" value="1"/>
</dbReference>
<accession>A0A1M6NDX3</accession>
<proteinExistence type="predicted"/>
<feature type="domain" description="Glycosyl transferase family 1" evidence="3">
    <location>
        <begin position="471"/>
        <end position="629"/>
    </location>
</feature>
<organism evidence="4 5">
    <name type="scientific">Clostridium cavendishii DSM 21758</name>
    <dbReference type="NCBI Taxonomy" id="1121302"/>
    <lineage>
        <taxon>Bacteria</taxon>
        <taxon>Bacillati</taxon>
        <taxon>Bacillota</taxon>
        <taxon>Clostridia</taxon>
        <taxon>Eubacteriales</taxon>
        <taxon>Clostridiaceae</taxon>
        <taxon>Clostridium</taxon>
    </lineage>
</organism>
<dbReference type="Pfam" id="PF00534">
    <property type="entry name" value="Glycos_transf_1"/>
    <property type="match status" value="1"/>
</dbReference>
<evidence type="ECO:0000313" key="4">
    <source>
        <dbReference type="EMBL" id="SHJ93917.1"/>
    </source>
</evidence>
<name>A0A1M6NDX3_9CLOT</name>
<reference evidence="4 5" key="1">
    <citation type="submission" date="2016-11" db="EMBL/GenBank/DDBJ databases">
        <authorList>
            <person name="Jaros S."/>
            <person name="Januszkiewicz K."/>
            <person name="Wedrychowicz H."/>
        </authorList>
    </citation>
    <scope>NUCLEOTIDE SEQUENCE [LARGE SCALE GENOMIC DNA]</scope>
    <source>
        <strain evidence="4 5">DSM 21758</strain>
    </source>
</reference>
<evidence type="ECO:0000256" key="1">
    <source>
        <dbReference type="ARBA" id="ARBA00022676"/>
    </source>
</evidence>
<evidence type="ECO:0000256" key="2">
    <source>
        <dbReference type="ARBA" id="ARBA00022679"/>
    </source>
</evidence>
<keyword evidence="2 4" id="KW-0808">Transferase</keyword>
<dbReference type="CDD" id="cd03801">
    <property type="entry name" value="GT4_PimA-like"/>
    <property type="match status" value="1"/>
</dbReference>